<gene>
    <name evidence="1" type="ORF">K488DRAFT_87201</name>
</gene>
<organism evidence="1 2">
    <name type="scientific">Vararia minispora EC-137</name>
    <dbReference type="NCBI Taxonomy" id="1314806"/>
    <lineage>
        <taxon>Eukaryota</taxon>
        <taxon>Fungi</taxon>
        <taxon>Dikarya</taxon>
        <taxon>Basidiomycota</taxon>
        <taxon>Agaricomycotina</taxon>
        <taxon>Agaricomycetes</taxon>
        <taxon>Russulales</taxon>
        <taxon>Lachnocladiaceae</taxon>
        <taxon>Vararia</taxon>
    </lineage>
</organism>
<evidence type="ECO:0000313" key="1">
    <source>
        <dbReference type="EMBL" id="KAI0031041.1"/>
    </source>
</evidence>
<comment type="caution">
    <text evidence="1">The sequence shown here is derived from an EMBL/GenBank/DDBJ whole genome shotgun (WGS) entry which is preliminary data.</text>
</comment>
<reference evidence="1" key="2">
    <citation type="journal article" date="2022" name="New Phytol.">
        <title>Evolutionary transition to the ectomycorrhizal habit in the genomes of a hyperdiverse lineage of mushroom-forming fungi.</title>
        <authorList>
            <person name="Looney B."/>
            <person name="Miyauchi S."/>
            <person name="Morin E."/>
            <person name="Drula E."/>
            <person name="Courty P.E."/>
            <person name="Kohler A."/>
            <person name="Kuo A."/>
            <person name="LaButti K."/>
            <person name="Pangilinan J."/>
            <person name="Lipzen A."/>
            <person name="Riley R."/>
            <person name="Andreopoulos W."/>
            <person name="He G."/>
            <person name="Johnson J."/>
            <person name="Nolan M."/>
            <person name="Tritt A."/>
            <person name="Barry K.W."/>
            <person name="Grigoriev I.V."/>
            <person name="Nagy L.G."/>
            <person name="Hibbett D."/>
            <person name="Henrissat B."/>
            <person name="Matheny P.B."/>
            <person name="Labbe J."/>
            <person name="Martin F.M."/>
        </authorList>
    </citation>
    <scope>NUCLEOTIDE SEQUENCE</scope>
    <source>
        <strain evidence="1">EC-137</strain>
    </source>
</reference>
<name>A0ACB8QIA3_9AGAM</name>
<evidence type="ECO:0000313" key="2">
    <source>
        <dbReference type="Proteomes" id="UP000814128"/>
    </source>
</evidence>
<accession>A0ACB8QIA3</accession>
<protein>
    <submittedName>
        <fullName evidence="1">Uncharacterized protein</fullName>
    </submittedName>
</protein>
<reference evidence="1" key="1">
    <citation type="submission" date="2021-02" db="EMBL/GenBank/DDBJ databases">
        <authorList>
            <consortium name="DOE Joint Genome Institute"/>
            <person name="Ahrendt S."/>
            <person name="Looney B.P."/>
            <person name="Miyauchi S."/>
            <person name="Morin E."/>
            <person name="Drula E."/>
            <person name="Courty P.E."/>
            <person name="Chicoki N."/>
            <person name="Fauchery L."/>
            <person name="Kohler A."/>
            <person name="Kuo A."/>
            <person name="Labutti K."/>
            <person name="Pangilinan J."/>
            <person name="Lipzen A."/>
            <person name="Riley R."/>
            <person name="Andreopoulos W."/>
            <person name="He G."/>
            <person name="Johnson J."/>
            <person name="Barry K.W."/>
            <person name="Grigoriev I.V."/>
            <person name="Nagy L."/>
            <person name="Hibbett D."/>
            <person name="Henrissat B."/>
            <person name="Matheny P.B."/>
            <person name="Labbe J."/>
            <person name="Martin F."/>
        </authorList>
    </citation>
    <scope>NUCLEOTIDE SEQUENCE</scope>
    <source>
        <strain evidence="1">EC-137</strain>
    </source>
</reference>
<dbReference type="Proteomes" id="UP000814128">
    <property type="component" value="Unassembled WGS sequence"/>
</dbReference>
<proteinExistence type="predicted"/>
<dbReference type="EMBL" id="MU273595">
    <property type="protein sequence ID" value="KAI0031041.1"/>
    <property type="molecule type" value="Genomic_DNA"/>
</dbReference>
<keyword evidence="2" id="KW-1185">Reference proteome</keyword>
<sequence length="117" mass="12086">MSSPSPNNGASSKNSAINGAPKALSEVELEAAPLQRLLVQVQDVPDNMADEDIAALLQRLEQADGIGKDMEGRLDAILQNLDSLLGALEPEATKQIPVEQPEAGRTGQGGGAGDTKA</sequence>